<dbReference type="InterPro" id="IPR015424">
    <property type="entry name" value="PyrdxlP-dep_Trfase"/>
</dbReference>
<evidence type="ECO:0000256" key="10">
    <source>
        <dbReference type="SAM" id="MobiDB-lite"/>
    </source>
</evidence>
<dbReference type="Gene3D" id="3.90.1150.10">
    <property type="entry name" value="Aspartate Aminotransferase, domain 1"/>
    <property type="match status" value="1"/>
</dbReference>
<dbReference type="Gene3D" id="3.40.640.10">
    <property type="entry name" value="Type I PLP-dependent aspartate aminotransferase-like (Major domain)"/>
    <property type="match status" value="1"/>
</dbReference>
<dbReference type="InterPro" id="IPR015421">
    <property type="entry name" value="PyrdxlP-dep_Trfase_major"/>
</dbReference>
<dbReference type="CDD" id="cd00614">
    <property type="entry name" value="CGS_like"/>
    <property type="match status" value="1"/>
</dbReference>
<name>A0A7S3R7I0_DUNTE</name>
<evidence type="ECO:0000256" key="4">
    <source>
        <dbReference type="ARBA" id="ARBA00060510"/>
    </source>
</evidence>
<feature type="modified residue" description="N6-(pyridoxal phosphate)lysine" evidence="8">
    <location>
        <position position="299"/>
    </location>
</feature>
<dbReference type="EC" id="2.5.1.160" evidence="7"/>
<dbReference type="GO" id="GO:0019346">
    <property type="term" value="P:transsulfuration"/>
    <property type="evidence" value="ECO:0007669"/>
    <property type="project" value="InterPro"/>
</dbReference>
<feature type="region of interest" description="Disordered" evidence="10">
    <location>
        <begin position="56"/>
        <end position="86"/>
    </location>
</feature>
<dbReference type="GO" id="GO:0009086">
    <property type="term" value="P:methionine biosynthetic process"/>
    <property type="evidence" value="ECO:0007669"/>
    <property type="project" value="InterPro"/>
</dbReference>
<comment type="catalytic activity">
    <reaction evidence="5">
        <text>O-succinyl-L-homoserine + L-cysteine = L,L-cystathionine + succinate + H(+)</text>
        <dbReference type="Rhea" id="RHEA:20397"/>
        <dbReference type="ChEBI" id="CHEBI:15378"/>
        <dbReference type="ChEBI" id="CHEBI:30031"/>
        <dbReference type="ChEBI" id="CHEBI:35235"/>
        <dbReference type="ChEBI" id="CHEBI:57661"/>
        <dbReference type="ChEBI" id="CHEBI:58161"/>
    </reaction>
</comment>
<evidence type="ECO:0000256" key="3">
    <source>
        <dbReference type="ARBA" id="ARBA00022898"/>
    </source>
</evidence>
<gene>
    <name evidence="11" type="ORF">DTER00134_LOCUS19712</name>
</gene>
<feature type="compositionally biased region" description="Polar residues" evidence="10">
    <location>
        <begin position="12"/>
        <end position="22"/>
    </location>
</feature>
<dbReference type="PANTHER" id="PTHR43379:SF1">
    <property type="entry name" value="CYSTATHIONINE GAMMA-SYNTHASE 1, CHLOROPLASTIC-RELATED"/>
    <property type="match status" value="1"/>
</dbReference>
<feature type="compositionally biased region" description="Polar residues" evidence="10">
    <location>
        <begin position="67"/>
        <end position="77"/>
    </location>
</feature>
<dbReference type="InterPro" id="IPR015422">
    <property type="entry name" value="PyrdxlP-dep_Trfase_small"/>
</dbReference>
<organism evidence="11">
    <name type="scientific">Dunaliella tertiolecta</name>
    <name type="common">Green alga</name>
    <dbReference type="NCBI Taxonomy" id="3047"/>
    <lineage>
        <taxon>Eukaryota</taxon>
        <taxon>Viridiplantae</taxon>
        <taxon>Chlorophyta</taxon>
        <taxon>core chlorophytes</taxon>
        <taxon>Chlorophyceae</taxon>
        <taxon>CS clade</taxon>
        <taxon>Chlamydomonadales</taxon>
        <taxon>Dunaliellaceae</taxon>
        <taxon>Dunaliella</taxon>
    </lineage>
</organism>
<comment type="similarity">
    <text evidence="2 9">Belongs to the trans-sulfuration enzymes family.</text>
</comment>
<evidence type="ECO:0000256" key="2">
    <source>
        <dbReference type="ARBA" id="ARBA00009077"/>
    </source>
</evidence>
<dbReference type="PROSITE" id="PS00868">
    <property type="entry name" value="CYS_MET_METAB_PP"/>
    <property type="match status" value="1"/>
</dbReference>
<dbReference type="InterPro" id="IPR000277">
    <property type="entry name" value="Cys/Met-Metab_PyrdxlP-dep_enz"/>
</dbReference>
<dbReference type="InterPro" id="IPR054542">
    <property type="entry name" value="Cys_met_metab_PP"/>
</dbReference>
<dbReference type="InterPro" id="IPR044639">
    <property type="entry name" value="CGS1/2"/>
</dbReference>
<dbReference type="GO" id="GO:0003962">
    <property type="term" value="F:cystathionine gamma-synthase activity"/>
    <property type="evidence" value="ECO:0007669"/>
    <property type="project" value="InterPro"/>
</dbReference>
<dbReference type="SUPFAM" id="SSF53383">
    <property type="entry name" value="PLP-dependent transferases"/>
    <property type="match status" value="1"/>
</dbReference>
<protein>
    <recommendedName>
        <fullName evidence="7">plant cystathionine gamma-synthase</fullName>
        <ecNumber evidence="7">2.5.1.160</ecNumber>
    </recommendedName>
</protein>
<sequence>MLSSCKHGLENASHSVRAQGRTTLGPGLSLPSQHRPVQHQCRSRGAAARLANRLTKVQTAQKEETESSTPVAQVPTTQQQQQAHQLLQQQELQGVGSKSIHEGERSGRQEYHDTLTTPIAQTSTYFFNNTQQVIDFNEGRRNSNEYGRYGNPTVKAVQEKLMALEGAEDCIVAASGMNSVTSMLLSLVPAGGHIVTTSDCYWRTRQFMQQFLPKMNIGVSVIAPDDLQALEEALERNPVTLYFSESPTNPYLRCIDIKRVCELCHAKGTIVCIDSTFSTPINSRALDFGADLVLHSATKYLAGHNDVLAGALLGKKELVNVVRKFHHIMGGVVDPHAAYLLLRGLKTLELRVLRHNASGMEIARRLSSHPKVVRVWYPGLDSHPDHDIAATQMSGFGGVVSFEVDGDLWATARFIDNLRIPYIAPSLGGVESLIEMPAVQSYWSFGPEGRAQIGIKENLVRFAIGIENVGDIWADVEQAFQYV</sequence>
<dbReference type="Pfam" id="PF01053">
    <property type="entry name" value="Cys_Met_Meta_PP"/>
    <property type="match status" value="1"/>
</dbReference>
<comment type="catalytic activity">
    <reaction evidence="6">
        <text>O-phospho-L-homoserine + L-cysteine = L,L-cystathionine + phosphate</text>
        <dbReference type="Rhea" id="RHEA:80891"/>
        <dbReference type="ChEBI" id="CHEBI:35235"/>
        <dbReference type="ChEBI" id="CHEBI:43474"/>
        <dbReference type="ChEBI" id="CHEBI:57590"/>
        <dbReference type="ChEBI" id="CHEBI:58161"/>
        <dbReference type="EC" id="2.5.1.160"/>
    </reaction>
</comment>
<accession>A0A7S3R7I0</accession>
<evidence type="ECO:0000256" key="6">
    <source>
        <dbReference type="ARBA" id="ARBA00093261"/>
    </source>
</evidence>
<dbReference type="GO" id="GO:0009507">
    <property type="term" value="C:chloroplast"/>
    <property type="evidence" value="ECO:0007669"/>
    <property type="project" value="TreeGrafter"/>
</dbReference>
<proteinExistence type="inferred from homology"/>
<evidence type="ECO:0000256" key="7">
    <source>
        <dbReference type="ARBA" id="ARBA00093596"/>
    </source>
</evidence>
<evidence type="ECO:0000256" key="1">
    <source>
        <dbReference type="ARBA" id="ARBA00001933"/>
    </source>
</evidence>
<evidence type="ECO:0000256" key="5">
    <source>
        <dbReference type="ARBA" id="ARBA00093222"/>
    </source>
</evidence>
<dbReference type="PANTHER" id="PTHR43379">
    <property type="entry name" value="CYSTATHIONINE GAMMA-SYNTHASE"/>
    <property type="match status" value="1"/>
</dbReference>
<dbReference type="FunFam" id="3.40.640.10:FF:000046">
    <property type="entry name" value="Cystathionine gamma-lyase"/>
    <property type="match status" value="1"/>
</dbReference>
<comment type="cofactor">
    <cofactor evidence="1 9">
        <name>pyridoxal 5'-phosphate</name>
        <dbReference type="ChEBI" id="CHEBI:597326"/>
    </cofactor>
</comment>
<keyword evidence="3 8" id="KW-0663">Pyridoxal phosphate</keyword>
<reference evidence="11" key="1">
    <citation type="submission" date="2021-01" db="EMBL/GenBank/DDBJ databases">
        <authorList>
            <person name="Corre E."/>
            <person name="Pelletier E."/>
            <person name="Niang G."/>
            <person name="Scheremetjew M."/>
            <person name="Finn R."/>
            <person name="Kale V."/>
            <person name="Holt S."/>
            <person name="Cochrane G."/>
            <person name="Meng A."/>
            <person name="Brown T."/>
            <person name="Cohen L."/>
        </authorList>
    </citation>
    <scope>NUCLEOTIDE SEQUENCE</scope>
    <source>
        <strain evidence="11">CCMP1320</strain>
    </source>
</reference>
<dbReference type="AlphaFoldDB" id="A0A7S3R7I0"/>
<dbReference type="EMBL" id="HBIP01032365">
    <property type="protein sequence ID" value="CAE0504639.1"/>
    <property type="molecule type" value="Transcribed_RNA"/>
</dbReference>
<feature type="region of interest" description="Disordered" evidence="10">
    <location>
        <begin position="1"/>
        <end position="34"/>
    </location>
</feature>
<evidence type="ECO:0000256" key="8">
    <source>
        <dbReference type="PIRSR" id="PIRSR001434-2"/>
    </source>
</evidence>
<dbReference type="FunFam" id="3.90.1150.10:FF:000033">
    <property type="entry name" value="Cystathionine gamma-synthase"/>
    <property type="match status" value="1"/>
</dbReference>
<dbReference type="PIRSF" id="PIRSF001434">
    <property type="entry name" value="CGS"/>
    <property type="match status" value="1"/>
</dbReference>
<dbReference type="GO" id="GO:0030170">
    <property type="term" value="F:pyridoxal phosphate binding"/>
    <property type="evidence" value="ECO:0007669"/>
    <property type="project" value="InterPro"/>
</dbReference>
<evidence type="ECO:0000313" key="11">
    <source>
        <dbReference type="EMBL" id="CAE0504639.1"/>
    </source>
</evidence>
<comment type="pathway">
    <text evidence="4">Amino-acid biosynthesis; L-methionine biosynthesis via de novo pathway; L-cystathionine from O-succinyl-L-homoserine: step 1/1.</text>
</comment>
<evidence type="ECO:0000256" key="9">
    <source>
        <dbReference type="RuleBase" id="RU362118"/>
    </source>
</evidence>